<organism evidence="1 2">
    <name type="scientific">Allorhodopirellula solitaria</name>
    <dbReference type="NCBI Taxonomy" id="2527987"/>
    <lineage>
        <taxon>Bacteria</taxon>
        <taxon>Pseudomonadati</taxon>
        <taxon>Planctomycetota</taxon>
        <taxon>Planctomycetia</taxon>
        <taxon>Pirellulales</taxon>
        <taxon>Pirellulaceae</taxon>
        <taxon>Allorhodopirellula</taxon>
    </lineage>
</organism>
<keyword evidence="2" id="KW-1185">Reference proteome</keyword>
<sequence>MKESEHTEQIDGVQYELVVRDESTGYFGSWFCRECRTGGAKYDLVSTIDDALAEARRLSLVHHRCEHQSLPESLVISLDNQHNDAVVEWWRTLTNEERGEFLDIAALTPSKIADPVPAECSEVDDGTPNEWYEYIINQDARFYFDRSDPQGNYNLVYPIVTPISNAADIEVVSHLLTNPRRRNDG</sequence>
<reference evidence="1 2" key="1">
    <citation type="submission" date="2019-02" db="EMBL/GenBank/DDBJ databases">
        <title>Deep-cultivation of Planctomycetes and their phenomic and genomic characterization uncovers novel biology.</title>
        <authorList>
            <person name="Wiegand S."/>
            <person name="Jogler M."/>
            <person name="Boedeker C."/>
            <person name="Pinto D."/>
            <person name="Vollmers J."/>
            <person name="Rivas-Marin E."/>
            <person name="Kohn T."/>
            <person name="Peeters S.H."/>
            <person name="Heuer A."/>
            <person name="Rast P."/>
            <person name="Oberbeckmann S."/>
            <person name="Bunk B."/>
            <person name="Jeske O."/>
            <person name="Meyerdierks A."/>
            <person name="Storesund J.E."/>
            <person name="Kallscheuer N."/>
            <person name="Luecker S."/>
            <person name="Lage O.M."/>
            <person name="Pohl T."/>
            <person name="Merkel B.J."/>
            <person name="Hornburger P."/>
            <person name="Mueller R.-W."/>
            <person name="Bruemmer F."/>
            <person name="Labrenz M."/>
            <person name="Spormann A.M."/>
            <person name="Op Den Camp H."/>
            <person name="Overmann J."/>
            <person name="Amann R."/>
            <person name="Jetten M.S.M."/>
            <person name="Mascher T."/>
            <person name="Medema M.H."/>
            <person name="Devos D.P."/>
            <person name="Kaster A.-K."/>
            <person name="Ovreas L."/>
            <person name="Rohde M."/>
            <person name="Galperin M.Y."/>
            <person name="Jogler C."/>
        </authorList>
    </citation>
    <scope>NUCLEOTIDE SEQUENCE [LARGE SCALE GENOMIC DNA]</scope>
    <source>
        <strain evidence="1 2">CA85</strain>
    </source>
</reference>
<dbReference type="AlphaFoldDB" id="A0A5C5YE40"/>
<proteinExistence type="predicted"/>
<comment type="caution">
    <text evidence="1">The sequence shown here is derived from an EMBL/GenBank/DDBJ whole genome shotgun (WGS) entry which is preliminary data.</text>
</comment>
<gene>
    <name evidence="1" type="ORF">CA85_15490</name>
</gene>
<protein>
    <submittedName>
        <fullName evidence="1">Uncharacterized protein</fullName>
    </submittedName>
</protein>
<accession>A0A5C5YE40</accession>
<name>A0A5C5YE40_9BACT</name>
<dbReference type="Proteomes" id="UP000318053">
    <property type="component" value="Unassembled WGS sequence"/>
</dbReference>
<dbReference type="OrthoDB" id="9884753at2"/>
<evidence type="ECO:0000313" key="2">
    <source>
        <dbReference type="Proteomes" id="UP000318053"/>
    </source>
</evidence>
<dbReference type="RefSeq" id="WP_146390659.1">
    <property type="nucleotide sequence ID" value="NZ_SJPK01000003.1"/>
</dbReference>
<evidence type="ECO:0000313" key="1">
    <source>
        <dbReference type="EMBL" id="TWT73083.1"/>
    </source>
</evidence>
<dbReference type="EMBL" id="SJPK01000003">
    <property type="protein sequence ID" value="TWT73083.1"/>
    <property type="molecule type" value="Genomic_DNA"/>
</dbReference>